<proteinExistence type="predicted"/>
<evidence type="ECO:0000313" key="2">
    <source>
        <dbReference type="Proteomes" id="UP001367508"/>
    </source>
</evidence>
<organism evidence="1 2">
    <name type="scientific">Canavalia gladiata</name>
    <name type="common">Sword bean</name>
    <name type="synonym">Dolichos gladiatus</name>
    <dbReference type="NCBI Taxonomy" id="3824"/>
    <lineage>
        <taxon>Eukaryota</taxon>
        <taxon>Viridiplantae</taxon>
        <taxon>Streptophyta</taxon>
        <taxon>Embryophyta</taxon>
        <taxon>Tracheophyta</taxon>
        <taxon>Spermatophyta</taxon>
        <taxon>Magnoliopsida</taxon>
        <taxon>eudicotyledons</taxon>
        <taxon>Gunneridae</taxon>
        <taxon>Pentapetalae</taxon>
        <taxon>rosids</taxon>
        <taxon>fabids</taxon>
        <taxon>Fabales</taxon>
        <taxon>Fabaceae</taxon>
        <taxon>Papilionoideae</taxon>
        <taxon>50 kb inversion clade</taxon>
        <taxon>NPAAA clade</taxon>
        <taxon>indigoferoid/millettioid clade</taxon>
        <taxon>Phaseoleae</taxon>
        <taxon>Canavalia</taxon>
    </lineage>
</organism>
<gene>
    <name evidence="1" type="ORF">VNO77_24641</name>
</gene>
<name>A0AAN9L6N4_CANGL</name>
<sequence length="134" mass="14873">MVGAGFGYDASYFALGVYGPRFLRTRILQNADSNLSAETQRCSTCLVIKEDCFSSSASNLCDPPSSSLSGIDGTSFRRKDAIQFKREITPGTEARNCHWLRRRTTINLAIFPDLVPKFSNSPLNSLEYVPHICD</sequence>
<keyword evidence="2" id="KW-1185">Reference proteome</keyword>
<dbReference type="EMBL" id="JAYMYQ010000005">
    <property type="protein sequence ID" value="KAK7330447.1"/>
    <property type="molecule type" value="Genomic_DNA"/>
</dbReference>
<comment type="caution">
    <text evidence="1">The sequence shown here is derived from an EMBL/GenBank/DDBJ whole genome shotgun (WGS) entry which is preliminary data.</text>
</comment>
<protein>
    <submittedName>
        <fullName evidence="1">Uncharacterized protein</fullName>
    </submittedName>
</protein>
<reference evidence="1 2" key="1">
    <citation type="submission" date="2024-01" db="EMBL/GenBank/DDBJ databases">
        <title>The genomes of 5 underutilized Papilionoideae crops provide insights into root nodulation and disease resistanc.</title>
        <authorList>
            <person name="Jiang F."/>
        </authorList>
    </citation>
    <scope>NUCLEOTIDE SEQUENCE [LARGE SCALE GENOMIC DNA]</scope>
    <source>
        <strain evidence="1">LVBAO_FW01</strain>
        <tissue evidence="1">Leaves</tissue>
    </source>
</reference>
<dbReference type="AlphaFoldDB" id="A0AAN9L6N4"/>
<accession>A0AAN9L6N4</accession>
<evidence type="ECO:0000313" key="1">
    <source>
        <dbReference type="EMBL" id="KAK7330447.1"/>
    </source>
</evidence>
<dbReference type="Proteomes" id="UP001367508">
    <property type="component" value="Unassembled WGS sequence"/>
</dbReference>